<dbReference type="GO" id="GO:0004560">
    <property type="term" value="F:alpha-L-fucosidase activity"/>
    <property type="evidence" value="ECO:0007669"/>
    <property type="project" value="UniProtKB-EC"/>
</dbReference>
<evidence type="ECO:0000256" key="2">
    <source>
        <dbReference type="ARBA" id="ARBA00012662"/>
    </source>
</evidence>
<keyword evidence="3 6" id="KW-0732">Signal</keyword>
<reference evidence="9" key="1">
    <citation type="submission" date="2016-03" db="EMBL/GenBank/DDBJ databases">
        <title>Mechanisms controlling the formation of the plant cell surface in tip-growing cells are functionally conserved among land plants.</title>
        <authorList>
            <person name="Honkanen S."/>
            <person name="Jones V.A."/>
            <person name="Morieri G."/>
            <person name="Champion C."/>
            <person name="Hetherington A.J."/>
            <person name="Kelly S."/>
            <person name="Saint-Marcoux D."/>
            <person name="Proust H."/>
            <person name="Prescott H."/>
            <person name="Dolan L."/>
        </authorList>
    </citation>
    <scope>NUCLEOTIDE SEQUENCE [LARGE SCALE GENOMIC DNA]</scope>
    <source>
        <tissue evidence="9">Whole gametophyte</tissue>
    </source>
</reference>
<comment type="caution">
    <text evidence="9">The sequence shown here is derived from an EMBL/GenBank/DDBJ whole genome shotgun (WGS) entry which is preliminary data.</text>
</comment>
<evidence type="ECO:0000256" key="5">
    <source>
        <dbReference type="ARBA" id="ARBA00023295"/>
    </source>
</evidence>
<dbReference type="Pfam" id="PF00754">
    <property type="entry name" value="F5_F8_type_C"/>
    <property type="match status" value="1"/>
</dbReference>
<dbReference type="SUPFAM" id="SSF51445">
    <property type="entry name" value="(Trans)glycosidases"/>
    <property type="match status" value="1"/>
</dbReference>
<evidence type="ECO:0000259" key="7">
    <source>
        <dbReference type="Pfam" id="PF00754"/>
    </source>
</evidence>
<dbReference type="InterPro" id="IPR057739">
    <property type="entry name" value="Glyco_hydro_29_N"/>
</dbReference>
<feature type="domain" description="Glycoside hydrolase family 29 N-terminal" evidence="8">
    <location>
        <begin position="73"/>
        <end position="219"/>
    </location>
</feature>
<dbReference type="GO" id="GO:0016139">
    <property type="term" value="P:glycoside catabolic process"/>
    <property type="evidence" value="ECO:0007669"/>
    <property type="project" value="TreeGrafter"/>
</dbReference>
<name>A0A176VM55_MARPO</name>
<dbReference type="Gene3D" id="3.20.20.80">
    <property type="entry name" value="Glycosidases"/>
    <property type="match status" value="2"/>
</dbReference>
<dbReference type="PANTHER" id="PTHR10030:SF37">
    <property type="entry name" value="ALPHA-L-FUCOSIDASE-RELATED"/>
    <property type="match status" value="1"/>
</dbReference>
<organism evidence="9 10">
    <name type="scientific">Marchantia polymorpha subsp. ruderalis</name>
    <dbReference type="NCBI Taxonomy" id="1480154"/>
    <lineage>
        <taxon>Eukaryota</taxon>
        <taxon>Viridiplantae</taxon>
        <taxon>Streptophyta</taxon>
        <taxon>Embryophyta</taxon>
        <taxon>Marchantiophyta</taxon>
        <taxon>Marchantiopsida</taxon>
        <taxon>Marchantiidae</taxon>
        <taxon>Marchantiales</taxon>
        <taxon>Marchantiaceae</taxon>
        <taxon>Marchantia</taxon>
    </lineage>
</organism>
<dbReference type="InterPro" id="IPR008979">
    <property type="entry name" value="Galactose-bd-like_sf"/>
</dbReference>
<dbReference type="GO" id="GO:0006004">
    <property type="term" value="P:fucose metabolic process"/>
    <property type="evidence" value="ECO:0007669"/>
    <property type="project" value="TreeGrafter"/>
</dbReference>
<dbReference type="InterPro" id="IPR017853">
    <property type="entry name" value="GH"/>
</dbReference>
<feature type="signal peptide" evidence="6">
    <location>
        <begin position="1"/>
        <end position="22"/>
    </location>
</feature>
<dbReference type="AlphaFoldDB" id="A0A176VM55"/>
<keyword evidence="5" id="KW-0326">Glycosidase</keyword>
<evidence type="ECO:0000256" key="3">
    <source>
        <dbReference type="ARBA" id="ARBA00022729"/>
    </source>
</evidence>
<dbReference type="InterPro" id="IPR000933">
    <property type="entry name" value="Glyco_hydro_29"/>
</dbReference>
<evidence type="ECO:0000256" key="6">
    <source>
        <dbReference type="SAM" id="SignalP"/>
    </source>
</evidence>
<protein>
    <recommendedName>
        <fullName evidence="2">alpha-L-fucosidase</fullName>
        <ecNumber evidence="2">3.2.1.51</ecNumber>
    </recommendedName>
</protein>
<evidence type="ECO:0000313" key="10">
    <source>
        <dbReference type="Proteomes" id="UP000077202"/>
    </source>
</evidence>
<evidence type="ECO:0000256" key="1">
    <source>
        <dbReference type="ARBA" id="ARBA00007951"/>
    </source>
</evidence>
<dbReference type="Pfam" id="PF01120">
    <property type="entry name" value="Alpha_L_fucos"/>
    <property type="match status" value="1"/>
</dbReference>
<keyword evidence="4" id="KW-0378">Hydrolase</keyword>
<dbReference type="PANTHER" id="PTHR10030">
    <property type="entry name" value="ALPHA-L-FUCOSIDASE"/>
    <property type="match status" value="1"/>
</dbReference>
<proteinExistence type="inferred from homology"/>
<sequence>MRMWMWLWWSATVLAGTGTAWSATTYPTPPLPIAPMPSASQLRFQQREMVLFFHFGMNTFTDSEWGDGRADPATFDPARLDARQWMRAAKLAGFELVMLTVKHHDGFCLWPTRYSDYSVRRSPWRNGAGDVFRDFVTAARDAELDVGVYLSPWDRHEETYGDTVAYNEHYMAQLRELLTGYGPIAEVWLDGAKGEDAKNMSYMYTEWHALIHQLQPGANIFSDAGPDIRWVGNEWGEAGPTCWSMINASALHIGQSGDVLGASSTADDRAEGAGAPEADEEMEILELVVSGKSGGSSIDAKPCIAVQCSCCGELVCCGYLNSGDPRGTDWLPAECDVSIRPGWFWHANESPWPVETLLDIYYKSTGRNCVLLLNVPPNSSGLVAAEDLRTLIEFRSALDDIFAVSRAAAAVQVLASSTRGGPARSSPFSPSHVLDDDPSTYWAADEGHSSAFLSLEFEDQIQFNVLKLQEAVAFGQRVSKYSVLVWAEGNNDRAEGGWDAVCHGTTIGYKKLDRFRVSQTRRVRVVFEEARGPPIIASVGLYLDSWSREALIRPGQNLSSGTFQ</sequence>
<dbReference type="Gene3D" id="2.60.120.260">
    <property type="entry name" value="Galactose-binding domain-like"/>
    <property type="match status" value="1"/>
</dbReference>
<dbReference type="SMART" id="SM00812">
    <property type="entry name" value="Alpha_L_fucos"/>
    <property type="match status" value="1"/>
</dbReference>
<evidence type="ECO:0000259" key="8">
    <source>
        <dbReference type="Pfam" id="PF01120"/>
    </source>
</evidence>
<accession>A0A176VM55</accession>
<dbReference type="EMBL" id="LVLJ01003443">
    <property type="protein sequence ID" value="OAE21391.1"/>
    <property type="molecule type" value="Genomic_DNA"/>
</dbReference>
<dbReference type="InterPro" id="IPR000421">
    <property type="entry name" value="FA58C"/>
</dbReference>
<comment type="similarity">
    <text evidence="1">Belongs to the glycosyl hydrolase 29 family.</text>
</comment>
<evidence type="ECO:0000256" key="4">
    <source>
        <dbReference type="ARBA" id="ARBA00022801"/>
    </source>
</evidence>
<dbReference type="GO" id="GO:0005764">
    <property type="term" value="C:lysosome"/>
    <property type="evidence" value="ECO:0007669"/>
    <property type="project" value="TreeGrafter"/>
</dbReference>
<gene>
    <name evidence="9" type="ORF">AXG93_3658s1130</name>
</gene>
<evidence type="ECO:0000313" key="9">
    <source>
        <dbReference type="EMBL" id="OAE21391.1"/>
    </source>
</evidence>
<dbReference type="Proteomes" id="UP000077202">
    <property type="component" value="Unassembled WGS sequence"/>
</dbReference>
<dbReference type="EC" id="3.2.1.51" evidence="2"/>
<feature type="domain" description="F5/8 type C" evidence="7">
    <location>
        <begin position="415"/>
        <end position="529"/>
    </location>
</feature>
<feature type="chain" id="PRO_5008051883" description="alpha-L-fucosidase" evidence="6">
    <location>
        <begin position="23"/>
        <end position="564"/>
    </location>
</feature>
<dbReference type="SUPFAM" id="SSF49785">
    <property type="entry name" value="Galactose-binding domain-like"/>
    <property type="match status" value="1"/>
</dbReference>
<keyword evidence="10" id="KW-1185">Reference proteome</keyword>